<organism evidence="1 2">
    <name type="scientific">Triplophysa tibetana</name>
    <dbReference type="NCBI Taxonomy" id="1572043"/>
    <lineage>
        <taxon>Eukaryota</taxon>
        <taxon>Metazoa</taxon>
        <taxon>Chordata</taxon>
        <taxon>Craniata</taxon>
        <taxon>Vertebrata</taxon>
        <taxon>Euteleostomi</taxon>
        <taxon>Actinopterygii</taxon>
        <taxon>Neopterygii</taxon>
        <taxon>Teleostei</taxon>
        <taxon>Ostariophysi</taxon>
        <taxon>Cypriniformes</taxon>
        <taxon>Nemacheilidae</taxon>
        <taxon>Triplophysa</taxon>
    </lineage>
</organism>
<dbReference type="Proteomes" id="UP000324632">
    <property type="component" value="Chromosome 4"/>
</dbReference>
<evidence type="ECO:0000313" key="1">
    <source>
        <dbReference type="EMBL" id="KAA0721924.1"/>
    </source>
</evidence>
<reference evidence="1 2" key="1">
    <citation type="journal article" date="2019" name="Mol. Ecol. Resour.">
        <title>Chromosome-level genome assembly of Triplophysa tibetana, a fish adapted to the harsh high-altitude environment of the Tibetan Plateau.</title>
        <authorList>
            <person name="Yang X."/>
            <person name="Liu H."/>
            <person name="Ma Z."/>
            <person name="Zou Y."/>
            <person name="Zou M."/>
            <person name="Mao Y."/>
            <person name="Li X."/>
            <person name="Wang H."/>
            <person name="Chen T."/>
            <person name="Wang W."/>
            <person name="Yang R."/>
        </authorList>
    </citation>
    <scope>NUCLEOTIDE SEQUENCE [LARGE SCALE GENOMIC DNA]</scope>
    <source>
        <strain evidence="1">TTIB1903HZAU</strain>
        <tissue evidence="1">Muscle</tissue>
    </source>
</reference>
<comment type="caution">
    <text evidence="1">The sequence shown here is derived from an EMBL/GenBank/DDBJ whole genome shotgun (WGS) entry which is preliminary data.</text>
</comment>
<gene>
    <name evidence="1" type="ORF">E1301_Tti011998</name>
</gene>
<accession>A0A5A9PHR2</accession>
<dbReference type="AlphaFoldDB" id="A0A5A9PHR2"/>
<evidence type="ECO:0000313" key="2">
    <source>
        <dbReference type="Proteomes" id="UP000324632"/>
    </source>
</evidence>
<proteinExistence type="predicted"/>
<sequence>MGMRVRGSCGCCTLSWCRTKKQVTVTGKRSLSKSCTWHGGLGDVGRPPADANSILLLGGSNRDLKRFTTPPGQISKIMKCVALTPPGEFPSHLQRRIVCLLTMAVQKQNGLFGRRGHGLLSVTGGNGIMNHHGSKALLCLRARRQPEQRGGTLLWLGSHYRQSKQAGGLEIVTVK</sequence>
<dbReference type="EMBL" id="SOYY01000004">
    <property type="protein sequence ID" value="KAA0721924.1"/>
    <property type="molecule type" value="Genomic_DNA"/>
</dbReference>
<protein>
    <submittedName>
        <fullName evidence="1">Uncharacterized protein</fullName>
    </submittedName>
</protein>
<name>A0A5A9PHR2_9TELE</name>
<keyword evidence="2" id="KW-1185">Reference proteome</keyword>